<protein>
    <recommendedName>
        <fullName evidence="1">DUF6924 domain-containing protein</fullName>
    </recommendedName>
</protein>
<proteinExistence type="predicted"/>
<sequence length="276" mass="30076">MSADDAERVLAEVALPDPPGDVADIREATTSRHEAAAEAEIVAVLGTGRNLDDYLHNPRGGASLLVRTDFNSDERWREVALAAMEPVPSGMDEFPTFQAGLTCVDHRGNDGLTVDALVARIGEEDPPYYAFVADAITMSHPEMAILAIDCGRTEFGHEPGRTFRVIPGQMHAVENNLSIANMDFRSFADAVDDDGVFRGFPPAPQHVAILHRDELIALSTTNQSTPTLARFAEELPDLDNPSLVLYETPRATLYDFTIALDPESTEIRVGVEDYLA</sequence>
<organism evidence="2 3">
    <name type="scientific">Gordonia aichiensis NBRC 108223</name>
    <dbReference type="NCBI Taxonomy" id="1220583"/>
    <lineage>
        <taxon>Bacteria</taxon>
        <taxon>Bacillati</taxon>
        <taxon>Actinomycetota</taxon>
        <taxon>Actinomycetes</taxon>
        <taxon>Mycobacteriales</taxon>
        <taxon>Gordoniaceae</taxon>
        <taxon>Gordonia</taxon>
    </lineage>
</organism>
<feature type="domain" description="DUF6924" evidence="1">
    <location>
        <begin position="63"/>
        <end position="200"/>
    </location>
</feature>
<dbReference type="Proteomes" id="UP000010988">
    <property type="component" value="Unassembled WGS sequence"/>
</dbReference>
<accession>L7KGJ0</accession>
<dbReference type="eggNOG" id="ENOG50334FF">
    <property type="taxonomic scope" value="Bacteria"/>
</dbReference>
<dbReference type="AlphaFoldDB" id="L7KGJ0"/>
<evidence type="ECO:0000259" key="1">
    <source>
        <dbReference type="Pfam" id="PF21962"/>
    </source>
</evidence>
<evidence type="ECO:0000313" key="2">
    <source>
        <dbReference type="EMBL" id="GAC47606.1"/>
    </source>
</evidence>
<feature type="non-terminal residue" evidence="2">
    <location>
        <position position="276"/>
    </location>
</feature>
<evidence type="ECO:0000313" key="3">
    <source>
        <dbReference type="Proteomes" id="UP000010988"/>
    </source>
</evidence>
<comment type="caution">
    <text evidence="2">The sequence shown here is derived from an EMBL/GenBank/DDBJ whole genome shotgun (WGS) entry which is preliminary data.</text>
</comment>
<dbReference type="Pfam" id="PF21962">
    <property type="entry name" value="DUF6924"/>
    <property type="match status" value="1"/>
</dbReference>
<keyword evidence="3" id="KW-1185">Reference proteome</keyword>
<dbReference type="InterPro" id="IPR053832">
    <property type="entry name" value="DUF6924"/>
</dbReference>
<name>L7KGJ0_9ACTN</name>
<gene>
    <name evidence="2" type="ORF">GOACH_03_06290</name>
</gene>
<dbReference type="STRING" id="1220583.GOACH_03_06290"/>
<reference evidence="2 3" key="1">
    <citation type="submission" date="2012-12" db="EMBL/GenBank/DDBJ databases">
        <title>Whole genome shotgun sequence of Gordonia aichiensis NBRC 108223.</title>
        <authorList>
            <person name="Isaki-Nakamura S."/>
            <person name="Hosoyama A."/>
            <person name="Tsuchikane K."/>
            <person name="Ando Y."/>
            <person name="Baba S."/>
            <person name="Ohji S."/>
            <person name="Hamada M."/>
            <person name="Tamura T."/>
            <person name="Yamazoe A."/>
            <person name="Yamazaki S."/>
            <person name="Fujita N."/>
        </authorList>
    </citation>
    <scope>NUCLEOTIDE SEQUENCE [LARGE SCALE GENOMIC DNA]</scope>
    <source>
        <strain evidence="2 3">NBRC 108223</strain>
    </source>
</reference>
<dbReference type="EMBL" id="BANR01000003">
    <property type="protein sequence ID" value="GAC47606.1"/>
    <property type="molecule type" value="Genomic_DNA"/>
</dbReference>